<accession>A0A2H8TCH8</accession>
<evidence type="ECO:0000256" key="8">
    <source>
        <dbReference type="ARBA" id="ARBA00023136"/>
    </source>
</evidence>
<feature type="region of interest" description="Disordered" evidence="10">
    <location>
        <begin position="150"/>
        <end position="170"/>
    </location>
</feature>
<evidence type="ECO:0000256" key="11">
    <source>
        <dbReference type="SAM" id="Phobius"/>
    </source>
</evidence>
<protein>
    <recommendedName>
        <fullName evidence="3">Transmembrane protein 242</fullName>
    </recommendedName>
</protein>
<evidence type="ECO:0000256" key="6">
    <source>
        <dbReference type="ARBA" id="ARBA00022989"/>
    </source>
</evidence>
<dbReference type="GO" id="GO:0005743">
    <property type="term" value="C:mitochondrial inner membrane"/>
    <property type="evidence" value="ECO:0007669"/>
    <property type="project" value="UniProtKB-SubCell"/>
</dbReference>
<evidence type="ECO:0000256" key="4">
    <source>
        <dbReference type="ARBA" id="ARBA00022692"/>
    </source>
</evidence>
<evidence type="ECO:0000313" key="12">
    <source>
        <dbReference type="EMBL" id="MBW11821.1"/>
    </source>
</evidence>
<dbReference type="Pfam" id="PF07096">
    <property type="entry name" value="DUF1358"/>
    <property type="match status" value="1"/>
</dbReference>
<comment type="function">
    <text evidence="9">Scaffold protein that participates in the c-ring assembly of mitochondrial ATP synthase (F(1)F(0) ATP synthase or complex V) by facilitating the membrane insertion and oligomer formation of the subunit c/ATP5MC3. Participates in the incorporation of the c-ring into vestigial complexes. Additionally influences the incorporation of subunits MT-ATP6, MT-ATP8, ATP5MJ, and ATP5MK in the ATP synthase.</text>
</comment>
<evidence type="ECO:0000256" key="10">
    <source>
        <dbReference type="SAM" id="MobiDB-lite"/>
    </source>
</evidence>
<dbReference type="EMBL" id="GFXV01000016">
    <property type="protein sequence ID" value="MBW11821.1"/>
    <property type="molecule type" value="Transcribed_RNA"/>
</dbReference>
<comment type="subcellular location">
    <subcellularLocation>
        <location evidence="1">Mitochondrion inner membrane</location>
        <topology evidence="1">Multi-pass membrane protein</topology>
    </subcellularLocation>
</comment>
<evidence type="ECO:0000256" key="5">
    <source>
        <dbReference type="ARBA" id="ARBA00022792"/>
    </source>
</evidence>
<comment type="similarity">
    <text evidence="2">Belongs to the TMEM242 family.</text>
</comment>
<dbReference type="InterPro" id="IPR009792">
    <property type="entry name" value="TMEM242"/>
</dbReference>
<dbReference type="PANTHER" id="PTHR13141">
    <property type="entry name" value="TRANSMEMBRANE PROTEIN 242"/>
    <property type="match status" value="1"/>
</dbReference>
<name>A0A2H8TCH8_9HEMI</name>
<keyword evidence="4 11" id="KW-0812">Transmembrane</keyword>
<dbReference type="OrthoDB" id="2378895at2759"/>
<evidence type="ECO:0000256" key="7">
    <source>
        <dbReference type="ARBA" id="ARBA00023128"/>
    </source>
</evidence>
<keyword evidence="8 11" id="KW-0472">Membrane</keyword>
<reference evidence="12" key="1">
    <citation type="submission" date="2017-10" db="EMBL/GenBank/DDBJ databases">
        <title>Transcriptome Assembly of Sugarcane Aphid Adults.</title>
        <authorList>
            <person name="Scully E.D."/>
            <person name="Palmer N.A."/>
            <person name="Geib S.M."/>
            <person name="Sarath G."/>
            <person name="Sattler S.E."/>
        </authorList>
    </citation>
    <scope>NUCLEOTIDE SEQUENCE</scope>
    <source>
        <tissue evidence="12">Whole body</tissue>
    </source>
</reference>
<organism evidence="12">
    <name type="scientific">Melanaphis sacchari</name>
    <dbReference type="NCBI Taxonomy" id="742174"/>
    <lineage>
        <taxon>Eukaryota</taxon>
        <taxon>Metazoa</taxon>
        <taxon>Ecdysozoa</taxon>
        <taxon>Arthropoda</taxon>
        <taxon>Hexapoda</taxon>
        <taxon>Insecta</taxon>
        <taxon>Pterygota</taxon>
        <taxon>Neoptera</taxon>
        <taxon>Paraneoptera</taxon>
        <taxon>Hemiptera</taxon>
        <taxon>Sternorrhyncha</taxon>
        <taxon>Aphidomorpha</taxon>
        <taxon>Aphidoidea</taxon>
        <taxon>Aphididae</taxon>
        <taxon>Aphidini</taxon>
        <taxon>Melanaphis</taxon>
    </lineage>
</organism>
<feature type="transmembrane region" description="Helical" evidence="11">
    <location>
        <begin position="25"/>
        <end position="50"/>
    </location>
</feature>
<keyword evidence="7" id="KW-0496">Mitochondrion</keyword>
<keyword evidence="6 11" id="KW-1133">Transmembrane helix</keyword>
<evidence type="ECO:0000256" key="3">
    <source>
        <dbReference type="ARBA" id="ARBA00013934"/>
    </source>
</evidence>
<sequence length="170" mass="18439">MVNVSNDENKITKLPQVEKKSSDTIASAVFLTCVAAGAGLFAFASTLASARKTDPTMFSKGQSPPLPTAETGVQLAIRALKWGTFYAVGGCGLFFYGVWKMSGANDMHEFRLKIGSLLPRLTPTVHNSRTEFEGLTDLMTYLATDYSGQTSKTETINDSNNESKNEKPKN</sequence>
<proteinExistence type="inferred from homology"/>
<keyword evidence="5" id="KW-0999">Mitochondrion inner membrane</keyword>
<evidence type="ECO:0000256" key="1">
    <source>
        <dbReference type="ARBA" id="ARBA00004448"/>
    </source>
</evidence>
<evidence type="ECO:0000256" key="9">
    <source>
        <dbReference type="ARBA" id="ARBA00045905"/>
    </source>
</evidence>
<evidence type="ECO:0000256" key="2">
    <source>
        <dbReference type="ARBA" id="ARBA00007570"/>
    </source>
</evidence>
<dbReference type="PANTHER" id="PTHR13141:SF4">
    <property type="entry name" value="TRANSMEMBRANE PROTEIN 242"/>
    <property type="match status" value="1"/>
</dbReference>
<gene>
    <name evidence="12" type="primary">Tmem242</name>
</gene>
<dbReference type="AlphaFoldDB" id="A0A2H8TCH8"/>
<feature type="compositionally biased region" description="Basic and acidic residues" evidence="10">
    <location>
        <begin position="161"/>
        <end position="170"/>
    </location>
</feature>